<dbReference type="AlphaFoldDB" id="A0A550CQH6"/>
<dbReference type="InterPro" id="IPR002068">
    <property type="entry name" value="A-crystallin/Hsp20_dom"/>
</dbReference>
<comment type="caution">
    <text evidence="4">The sequence shown here is derived from an EMBL/GenBank/DDBJ whole genome shotgun (WGS) entry which is preliminary data.</text>
</comment>
<dbReference type="InterPro" id="IPR008978">
    <property type="entry name" value="HSP20-like_chaperone"/>
</dbReference>
<dbReference type="Pfam" id="PF00011">
    <property type="entry name" value="HSP20"/>
    <property type="match status" value="1"/>
</dbReference>
<dbReference type="CDD" id="cd06464">
    <property type="entry name" value="ACD_sHsps-like"/>
    <property type="match status" value="1"/>
</dbReference>
<organism evidence="4 5">
    <name type="scientific">Schizophyllum amplum</name>
    <dbReference type="NCBI Taxonomy" id="97359"/>
    <lineage>
        <taxon>Eukaryota</taxon>
        <taxon>Fungi</taxon>
        <taxon>Dikarya</taxon>
        <taxon>Basidiomycota</taxon>
        <taxon>Agaricomycotina</taxon>
        <taxon>Agaricomycetes</taxon>
        <taxon>Agaricomycetidae</taxon>
        <taxon>Agaricales</taxon>
        <taxon>Schizophyllaceae</taxon>
        <taxon>Schizophyllum</taxon>
    </lineage>
</organism>
<accession>A0A550CQH6</accession>
<dbReference type="OrthoDB" id="1431247at2759"/>
<name>A0A550CQH6_9AGAR</name>
<dbReference type="STRING" id="97359.A0A550CQH6"/>
<keyword evidence="5" id="KW-1185">Reference proteome</keyword>
<evidence type="ECO:0000256" key="1">
    <source>
        <dbReference type="PROSITE-ProRule" id="PRU00285"/>
    </source>
</evidence>
<proteinExistence type="inferred from homology"/>
<evidence type="ECO:0000259" key="3">
    <source>
        <dbReference type="PROSITE" id="PS01031"/>
    </source>
</evidence>
<reference evidence="4 5" key="1">
    <citation type="journal article" date="2019" name="New Phytol.">
        <title>Comparative genomics reveals unique wood-decay strategies and fruiting body development in the Schizophyllaceae.</title>
        <authorList>
            <person name="Almasi E."/>
            <person name="Sahu N."/>
            <person name="Krizsan K."/>
            <person name="Balint B."/>
            <person name="Kovacs G.M."/>
            <person name="Kiss B."/>
            <person name="Cseklye J."/>
            <person name="Drula E."/>
            <person name="Henrissat B."/>
            <person name="Nagy I."/>
            <person name="Chovatia M."/>
            <person name="Adam C."/>
            <person name="LaButti K."/>
            <person name="Lipzen A."/>
            <person name="Riley R."/>
            <person name="Grigoriev I.V."/>
            <person name="Nagy L.G."/>
        </authorList>
    </citation>
    <scope>NUCLEOTIDE SEQUENCE [LARGE SCALE GENOMIC DNA]</scope>
    <source>
        <strain evidence="4 5">NL-1724</strain>
    </source>
</reference>
<comment type="similarity">
    <text evidence="1 2">Belongs to the small heat shock protein (HSP20) family.</text>
</comment>
<evidence type="ECO:0000313" key="5">
    <source>
        <dbReference type="Proteomes" id="UP000320762"/>
    </source>
</evidence>
<dbReference type="PROSITE" id="PS01031">
    <property type="entry name" value="SHSP"/>
    <property type="match status" value="1"/>
</dbReference>
<dbReference type="EMBL" id="VDMD01000003">
    <property type="protein sequence ID" value="TRM67046.1"/>
    <property type="molecule type" value="Genomic_DNA"/>
</dbReference>
<gene>
    <name evidence="4" type="ORF">BD626DRAFT_546044</name>
</gene>
<protein>
    <recommendedName>
        <fullName evidence="3">SHSP domain-containing protein</fullName>
    </recommendedName>
</protein>
<feature type="domain" description="SHSP" evidence="3">
    <location>
        <begin position="1"/>
        <end position="112"/>
    </location>
</feature>
<dbReference type="Proteomes" id="UP000320762">
    <property type="component" value="Unassembled WGS sequence"/>
</dbReference>
<evidence type="ECO:0000256" key="2">
    <source>
        <dbReference type="RuleBase" id="RU003616"/>
    </source>
</evidence>
<sequence length="112" mass="12373">MDLFDDPLTAKTVAVLEIPGVRKEDLHVHVADGVLHLMGRRRPKYRTNQPPMPGQAPVDGPPVAFYAQDITYGFFRRGIALPEGCQLSDIQAELGDGHLTLQWPRGSMHCAV</sequence>
<dbReference type="SUPFAM" id="SSF49764">
    <property type="entry name" value="HSP20-like chaperones"/>
    <property type="match status" value="1"/>
</dbReference>
<evidence type="ECO:0000313" key="4">
    <source>
        <dbReference type="EMBL" id="TRM67046.1"/>
    </source>
</evidence>
<dbReference type="Gene3D" id="2.60.40.790">
    <property type="match status" value="1"/>
</dbReference>